<proteinExistence type="predicted"/>
<feature type="region of interest" description="Disordered" evidence="1">
    <location>
        <begin position="125"/>
        <end position="147"/>
    </location>
</feature>
<evidence type="ECO:0000313" key="2">
    <source>
        <dbReference type="EMBL" id="GFY84520.1"/>
    </source>
</evidence>
<feature type="compositionally biased region" description="Polar residues" evidence="1">
    <location>
        <begin position="199"/>
        <end position="208"/>
    </location>
</feature>
<feature type="region of interest" description="Disordered" evidence="1">
    <location>
        <begin position="176"/>
        <end position="230"/>
    </location>
</feature>
<dbReference type="AlphaFoldDB" id="A0A7J0EDT2"/>
<sequence length="230" mass="24852">MSTVIASEYGELLNFACVILPTSQVAKRVILCTTSKWQSPPITPISLATSSLRGCPMITPRSSHTSVKSPSIKGHSLFSKGGVLSGITPSCDVCSLVQIDEFGAVCGNDCSRYSIHLRSRLLPRKSTSSPLDNRAHPKANAGQASDLEGIHCEMHGIAEQIRIMNEINARLVQHLATNNPPPVTTPIPEDADRSRRTHQSGNHDSLNHQSASQGRSARSCRRQSASLHSR</sequence>
<evidence type="ECO:0000256" key="1">
    <source>
        <dbReference type="SAM" id="MobiDB-lite"/>
    </source>
</evidence>
<dbReference type="Proteomes" id="UP000585474">
    <property type="component" value="Unassembled WGS sequence"/>
</dbReference>
<name>A0A7J0EDT2_9ERIC</name>
<dbReference type="EMBL" id="BJWL01000003">
    <property type="protein sequence ID" value="GFY84520.1"/>
    <property type="molecule type" value="Genomic_DNA"/>
</dbReference>
<accession>A0A7J0EDT2</accession>
<reference evidence="2 3" key="1">
    <citation type="submission" date="2019-07" db="EMBL/GenBank/DDBJ databases">
        <title>De Novo Assembly of kiwifruit Actinidia rufa.</title>
        <authorList>
            <person name="Sugita-Konishi S."/>
            <person name="Sato K."/>
            <person name="Mori E."/>
            <person name="Abe Y."/>
            <person name="Kisaki G."/>
            <person name="Hamano K."/>
            <person name="Suezawa K."/>
            <person name="Otani M."/>
            <person name="Fukuda T."/>
            <person name="Manabe T."/>
            <person name="Gomi K."/>
            <person name="Tabuchi M."/>
            <person name="Akimitsu K."/>
            <person name="Kataoka I."/>
        </authorList>
    </citation>
    <scope>NUCLEOTIDE SEQUENCE [LARGE SCALE GENOMIC DNA]</scope>
    <source>
        <strain evidence="3">cv. Fuchu</strain>
    </source>
</reference>
<organism evidence="2 3">
    <name type="scientific">Actinidia rufa</name>
    <dbReference type="NCBI Taxonomy" id="165716"/>
    <lineage>
        <taxon>Eukaryota</taxon>
        <taxon>Viridiplantae</taxon>
        <taxon>Streptophyta</taxon>
        <taxon>Embryophyta</taxon>
        <taxon>Tracheophyta</taxon>
        <taxon>Spermatophyta</taxon>
        <taxon>Magnoliopsida</taxon>
        <taxon>eudicotyledons</taxon>
        <taxon>Gunneridae</taxon>
        <taxon>Pentapetalae</taxon>
        <taxon>asterids</taxon>
        <taxon>Ericales</taxon>
        <taxon>Actinidiaceae</taxon>
        <taxon>Actinidia</taxon>
    </lineage>
</organism>
<protein>
    <submittedName>
        <fullName evidence="2">Uncharacterized protein</fullName>
    </submittedName>
</protein>
<evidence type="ECO:0000313" key="3">
    <source>
        <dbReference type="Proteomes" id="UP000585474"/>
    </source>
</evidence>
<feature type="compositionally biased region" description="Low complexity" evidence="1">
    <location>
        <begin position="209"/>
        <end position="230"/>
    </location>
</feature>
<keyword evidence="3" id="KW-1185">Reference proteome</keyword>
<gene>
    <name evidence="2" type="ORF">Acr_03g0012940</name>
</gene>
<comment type="caution">
    <text evidence="2">The sequence shown here is derived from an EMBL/GenBank/DDBJ whole genome shotgun (WGS) entry which is preliminary data.</text>
</comment>